<comment type="caution">
    <text evidence="3">The sequence shown here is derived from an EMBL/GenBank/DDBJ whole genome shotgun (WGS) entry which is preliminary data.</text>
</comment>
<dbReference type="RefSeq" id="WP_354697033.1">
    <property type="nucleotide sequence ID" value="NZ_JAZHOG010000017.1"/>
</dbReference>
<name>A0AAW9RQB2_9GAMM</name>
<evidence type="ECO:0000313" key="3">
    <source>
        <dbReference type="EMBL" id="MEJ8569706.1"/>
    </source>
</evidence>
<dbReference type="Pfam" id="PF07593">
    <property type="entry name" value="UnbV_ASPIC"/>
    <property type="match status" value="1"/>
</dbReference>
<evidence type="ECO:0000256" key="1">
    <source>
        <dbReference type="ARBA" id="ARBA00022729"/>
    </source>
</evidence>
<dbReference type="AlphaFoldDB" id="A0AAW9RQB2"/>
<dbReference type="InterPro" id="IPR028994">
    <property type="entry name" value="Integrin_alpha_N"/>
</dbReference>
<keyword evidence="4" id="KW-1185">Reference proteome</keyword>
<gene>
    <name evidence="3" type="ORF">V3330_18910</name>
</gene>
<dbReference type="PANTHER" id="PTHR16026:SF0">
    <property type="entry name" value="CARTILAGE ACIDIC PROTEIN 1"/>
    <property type="match status" value="1"/>
</dbReference>
<evidence type="ECO:0000313" key="4">
    <source>
        <dbReference type="Proteomes" id="UP001359886"/>
    </source>
</evidence>
<dbReference type="SUPFAM" id="SSF69318">
    <property type="entry name" value="Integrin alpha N-terminal domain"/>
    <property type="match status" value="2"/>
</dbReference>
<dbReference type="EMBL" id="JAZHOG010000017">
    <property type="protein sequence ID" value="MEJ8569706.1"/>
    <property type="molecule type" value="Genomic_DNA"/>
</dbReference>
<dbReference type="PANTHER" id="PTHR16026">
    <property type="entry name" value="CARTILAGE ACIDIC PROTEIN 1"/>
    <property type="match status" value="1"/>
</dbReference>
<dbReference type="InterPro" id="IPR011519">
    <property type="entry name" value="UnbV_ASPIC"/>
</dbReference>
<sequence length="795" mass="84429">MATGIGFRAPKIRLLPARGHAAALVLCLHATVPDSLRAGEWAFTEISGPAGAAVQHTLSNTEDPGVKMMAGGVAAGDFDRDGDTDLYVVTGDAHPNALLRNNGDGSFSDIAAAAGVTLPGHVSSGPAFADLDADGWPDLVVGGVAGSGYRVFRNRGDGGFEDVTGSAGITGDDSVQNDYSSAFGDPDGDGDLDLFVTHWGANVPTNHLWFNRGDGRFAAGDDWAGIDAFGEADWSFAPVFTDIDGDGVQDLLVTADYGTSQVFMCAGGGRFENTTTEVIDDENGMGSAAADFDNDGDIDWFVTSVWDPAEPHTWGSTGNRLYLNDGSGTFENVTTEAGVEIGHWGWGACAADFDNDGWLDIVHVNGFPSYGDHQTDFRDDPSLLYMNQGDGTFIDRAEELGFTDTGQGRGVVCFDYDADGDVDIFTANWEGPARLYRNDLDDNPGWLQVNLTGEADNPDAIGAVIRVTTGDLTQMREVTVGSNYESQNPLTQHFGLGGAASVDEVRVTWPHGGETVLTGITANQRLTVDAASAQPPPFALQPGMSAAWYDPSRSGEGFMLELLAGGRAVVYWFTYDDAGEQDWYIAIGSVTGRRILFPELLRVSGGEFGPGFDPDRIDTTVVGSAAFTWTGCDEGAMDWFIGDDQGRMRLQRLSRVMGANCGSPGTDPVSAAAGLSGSWYDPAHTGEGYVLEVLADGRTLVYWFSFDPQGARRWFFGVGGVENGSLVFEELLTTRGARFGEAFNPDDVEAPPWGSLQLTLDCDGGSANWQSTEAGFGPGTFDLKRLSSLDGIDCP</sequence>
<evidence type="ECO:0000259" key="2">
    <source>
        <dbReference type="Pfam" id="PF07593"/>
    </source>
</evidence>
<dbReference type="Proteomes" id="UP001359886">
    <property type="component" value="Unassembled WGS sequence"/>
</dbReference>
<proteinExistence type="predicted"/>
<protein>
    <submittedName>
        <fullName evidence="3">CRTAC1 family protein</fullName>
    </submittedName>
</protein>
<dbReference type="InterPro" id="IPR027039">
    <property type="entry name" value="Crtac1"/>
</dbReference>
<feature type="domain" description="ASPIC/UnbV" evidence="2">
    <location>
        <begin position="460"/>
        <end position="527"/>
    </location>
</feature>
<reference evidence="3 4" key="1">
    <citation type="submission" date="2024-02" db="EMBL/GenBank/DDBJ databases">
        <title>A novel Wenzhouxiangellaceae bacterium, isolated from coastal sediments.</title>
        <authorList>
            <person name="Du Z.-J."/>
            <person name="Ye Y.-Q."/>
            <person name="Zhang X.-Y."/>
        </authorList>
    </citation>
    <scope>NUCLEOTIDE SEQUENCE [LARGE SCALE GENOMIC DNA]</scope>
    <source>
        <strain evidence="3 4">CH-27</strain>
    </source>
</reference>
<dbReference type="InterPro" id="IPR013517">
    <property type="entry name" value="FG-GAP"/>
</dbReference>
<keyword evidence="1" id="KW-0732">Signal</keyword>
<dbReference type="Pfam" id="PF13517">
    <property type="entry name" value="FG-GAP_3"/>
    <property type="match status" value="3"/>
</dbReference>
<organism evidence="3 4">
    <name type="scientific">Elongatibacter sediminis</name>
    <dbReference type="NCBI Taxonomy" id="3119006"/>
    <lineage>
        <taxon>Bacteria</taxon>
        <taxon>Pseudomonadati</taxon>
        <taxon>Pseudomonadota</taxon>
        <taxon>Gammaproteobacteria</taxon>
        <taxon>Chromatiales</taxon>
        <taxon>Wenzhouxiangellaceae</taxon>
        <taxon>Elongatibacter</taxon>
    </lineage>
</organism>
<dbReference type="Gene3D" id="2.130.10.130">
    <property type="entry name" value="Integrin alpha, N-terminal"/>
    <property type="match status" value="2"/>
</dbReference>
<accession>A0AAW9RQB2</accession>